<dbReference type="OrthoDB" id="10059102at2759"/>
<dbReference type="InterPro" id="IPR001314">
    <property type="entry name" value="Peptidase_S1A"/>
</dbReference>
<evidence type="ECO:0000256" key="3">
    <source>
        <dbReference type="ARBA" id="ARBA00022729"/>
    </source>
</evidence>
<feature type="compositionally biased region" description="Low complexity" evidence="8">
    <location>
        <begin position="52"/>
        <end position="68"/>
    </location>
</feature>
<keyword evidence="5" id="KW-0720">Serine protease</keyword>
<proteinExistence type="inferred from homology"/>
<feature type="region of interest" description="Disordered" evidence="8">
    <location>
        <begin position="24"/>
        <end position="103"/>
    </location>
</feature>
<dbReference type="InParanoid" id="B4LFV1"/>
<dbReference type="InterPro" id="IPR043504">
    <property type="entry name" value="Peptidase_S1_PA_chymotrypsin"/>
</dbReference>
<dbReference type="STRING" id="7244.B4LFV1"/>
<dbReference type="EMBL" id="CH940647">
    <property type="protein sequence ID" value="EDW69328.1"/>
    <property type="molecule type" value="Genomic_DNA"/>
</dbReference>
<evidence type="ECO:0000256" key="7">
    <source>
        <dbReference type="ARBA" id="ARBA00023157"/>
    </source>
</evidence>
<feature type="chain" id="PRO_5002815743" description="Peptidase S1 domain-containing protein" evidence="9">
    <location>
        <begin position="22"/>
        <end position="336"/>
    </location>
</feature>
<dbReference type="PROSITE" id="PS00134">
    <property type="entry name" value="TRYPSIN_HIS"/>
    <property type="match status" value="1"/>
</dbReference>
<dbReference type="HOGENOM" id="CLU_006842_7_1_1"/>
<evidence type="ECO:0000256" key="6">
    <source>
        <dbReference type="ARBA" id="ARBA00023145"/>
    </source>
</evidence>
<dbReference type="InterPro" id="IPR018114">
    <property type="entry name" value="TRYPSIN_HIS"/>
</dbReference>
<keyword evidence="6" id="KW-0865">Zymogen</keyword>
<name>B4LFV1_DROVI</name>
<dbReference type="Proteomes" id="UP000008792">
    <property type="component" value="Unassembled WGS sequence"/>
</dbReference>
<dbReference type="InterPro" id="IPR050430">
    <property type="entry name" value="Peptidase_S1"/>
</dbReference>
<accession>B4LFV1</accession>
<evidence type="ECO:0000313" key="11">
    <source>
        <dbReference type="EMBL" id="EDW69328.1"/>
    </source>
</evidence>
<keyword evidence="2" id="KW-0645">Protease</keyword>
<dbReference type="OMA" id="KYMFCAR"/>
<gene>
    <name evidence="11" type="primary">Dvir\GJ12180</name>
    <name evidence="11" type="ORF">Dvir_GJ12180</name>
</gene>
<dbReference type="eggNOG" id="KOG3627">
    <property type="taxonomic scope" value="Eukaryota"/>
</dbReference>
<feature type="compositionally biased region" description="Basic residues" evidence="8">
    <location>
        <begin position="24"/>
        <end position="33"/>
    </location>
</feature>
<dbReference type="SUPFAM" id="SSF50494">
    <property type="entry name" value="Trypsin-like serine proteases"/>
    <property type="match status" value="1"/>
</dbReference>
<dbReference type="CDD" id="cd00190">
    <property type="entry name" value="Tryp_SPc"/>
    <property type="match status" value="1"/>
</dbReference>
<dbReference type="PANTHER" id="PTHR24276">
    <property type="entry name" value="POLYSERASE-RELATED"/>
    <property type="match status" value="1"/>
</dbReference>
<keyword evidence="7" id="KW-1015">Disulfide bond</keyword>
<keyword evidence="3 9" id="KW-0732">Signal</keyword>
<dbReference type="PANTHER" id="PTHR24276:SF94">
    <property type="entry name" value="AT20289P-RELATED"/>
    <property type="match status" value="1"/>
</dbReference>
<dbReference type="SMART" id="SM00020">
    <property type="entry name" value="Tryp_SPc"/>
    <property type="match status" value="1"/>
</dbReference>
<organism evidence="11 12">
    <name type="scientific">Drosophila virilis</name>
    <name type="common">Fruit fly</name>
    <dbReference type="NCBI Taxonomy" id="7244"/>
    <lineage>
        <taxon>Eukaryota</taxon>
        <taxon>Metazoa</taxon>
        <taxon>Ecdysozoa</taxon>
        <taxon>Arthropoda</taxon>
        <taxon>Hexapoda</taxon>
        <taxon>Insecta</taxon>
        <taxon>Pterygota</taxon>
        <taxon>Neoptera</taxon>
        <taxon>Endopterygota</taxon>
        <taxon>Diptera</taxon>
        <taxon>Brachycera</taxon>
        <taxon>Muscomorpha</taxon>
        <taxon>Ephydroidea</taxon>
        <taxon>Drosophilidae</taxon>
        <taxon>Drosophila</taxon>
    </lineage>
</organism>
<dbReference type="FunFam" id="2.40.10.10:FF:000034">
    <property type="entry name" value="Eupolytin"/>
    <property type="match status" value="1"/>
</dbReference>
<evidence type="ECO:0000259" key="10">
    <source>
        <dbReference type="PROSITE" id="PS50240"/>
    </source>
</evidence>
<feature type="signal peptide" evidence="9">
    <location>
        <begin position="1"/>
        <end position="21"/>
    </location>
</feature>
<dbReference type="AlphaFoldDB" id="B4LFV1"/>
<dbReference type="PRINTS" id="PR00722">
    <property type="entry name" value="CHYMOTRYPSIN"/>
</dbReference>
<reference evidence="11 12" key="1">
    <citation type="journal article" date="2007" name="Nature">
        <title>Evolution of genes and genomes on the Drosophila phylogeny.</title>
        <authorList>
            <consortium name="Drosophila 12 Genomes Consortium"/>
            <person name="Clark A.G."/>
            <person name="Eisen M.B."/>
            <person name="Smith D.R."/>
            <person name="Bergman C.M."/>
            <person name="Oliver B."/>
            <person name="Markow T.A."/>
            <person name="Kaufman T.C."/>
            <person name="Kellis M."/>
            <person name="Gelbart W."/>
            <person name="Iyer V.N."/>
            <person name="Pollard D.A."/>
            <person name="Sackton T.B."/>
            <person name="Larracuente A.M."/>
            <person name="Singh N.D."/>
            <person name="Abad J.P."/>
            <person name="Abt D.N."/>
            <person name="Adryan B."/>
            <person name="Aguade M."/>
            <person name="Akashi H."/>
            <person name="Anderson W.W."/>
            <person name="Aquadro C.F."/>
            <person name="Ardell D.H."/>
            <person name="Arguello R."/>
            <person name="Artieri C.G."/>
            <person name="Barbash D.A."/>
            <person name="Barker D."/>
            <person name="Barsanti P."/>
            <person name="Batterham P."/>
            <person name="Batzoglou S."/>
            <person name="Begun D."/>
            <person name="Bhutkar A."/>
            <person name="Blanco E."/>
            <person name="Bosak S.A."/>
            <person name="Bradley R.K."/>
            <person name="Brand A.D."/>
            <person name="Brent M.R."/>
            <person name="Brooks A.N."/>
            <person name="Brown R.H."/>
            <person name="Butlin R.K."/>
            <person name="Caggese C."/>
            <person name="Calvi B.R."/>
            <person name="Bernardo de Carvalho A."/>
            <person name="Caspi A."/>
            <person name="Castrezana S."/>
            <person name="Celniker S.E."/>
            <person name="Chang J.L."/>
            <person name="Chapple C."/>
            <person name="Chatterji S."/>
            <person name="Chinwalla A."/>
            <person name="Civetta A."/>
            <person name="Clifton S.W."/>
            <person name="Comeron J.M."/>
            <person name="Costello J.C."/>
            <person name="Coyne J.A."/>
            <person name="Daub J."/>
            <person name="David R.G."/>
            <person name="Delcher A.L."/>
            <person name="Delehaunty K."/>
            <person name="Do C.B."/>
            <person name="Ebling H."/>
            <person name="Edwards K."/>
            <person name="Eickbush T."/>
            <person name="Evans J.D."/>
            <person name="Filipski A."/>
            <person name="Findeiss S."/>
            <person name="Freyhult E."/>
            <person name="Fulton L."/>
            <person name="Fulton R."/>
            <person name="Garcia A.C."/>
            <person name="Gardiner A."/>
            <person name="Garfield D.A."/>
            <person name="Garvin B.E."/>
            <person name="Gibson G."/>
            <person name="Gilbert D."/>
            <person name="Gnerre S."/>
            <person name="Godfrey J."/>
            <person name="Good R."/>
            <person name="Gotea V."/>
            <person name="Gravely B."/>
            <person name="Greenberg A.J."/>
            <person name="Griffiths-Jones S."/>
            <person name="Gross S."/>
            <person name="Guigo R."/>
            <person name="Gustafson E.A."/>
            <person name="Haerty W."/>
            <person name="Hahn M.W."/>
            <person name="Halligan D.L."/>
            <person name="Halpern A.L."/>
            <person name="Halter G.M."/>
            <person name="Han M.V."/>
            <person name="Heger A."/>
            <person name="Hillier L."/>
            <person name="Hinrichs A.S."/>
            <person name="Holmes I."/>
            <person name="Hoskins R.A."/>
            <person name="Hubisz M.J."/>
            <person name="Hultmark D."/>
            <person name="Huntley M.A."/>
            <person name="Jaffe D.B."/>
            <person name="Jagadeeshan S."/>
            <person name="Jeck W.R."/>
            <person name="Johnson J."/>
            <person name="Jones C.D."/>
            <person name="Jordan W.C."/>
            <person name="Karpen G.H."/>
            <person name="Kataoka E."/>
            <person name="Keightley P.D."/>
            <person name="Kheradpour P."/>
            <person name="Kirkness E.F."/>
            <person name="Koerich L.B."/>
            <person name="Kristiansen K."/>
            <person name="Kudrna D."/>
            <person name="Kulathinal R.J."/>
            <person name="Kumar S."/>
            <person name="Kwok R."/>
            <person name="Lander E."/>
            <person name="Langley C.H."/>
            <person name="Lapoint R."/>
            <person name="Lazzaro B.P."/>
            <person name="Lee S.J."/>
            <person name="Levesque L."/>
            <person name="Li R."/>
            <person name="Lin C.F."/>
            <person name="Lin M.F."/>
            <person name="Lindblad-Toh K."/>
            <person name="Llopart A."/>
            <person name="Long M."/>
            <person name="Low L."/>
            <person name="Lozovsky E."/>
            <person name="Lu J."/>
            <person name="Luo M."/>
            <person name="Machado C.A."/>
            <person name="Makalowski W."/>
            <person name="Marzo M."/>
            <person name="Matsuda M."/>
            <person name="Matzkin L."/>
            <person name="McAllister B."/>
            <person name="McBride C.S."/>
            <person name="McKernan B."/>
            <person name="McKernan K."/>
            <person name="Mendez-Lago M."/>
            <person name="Minx P."/>
            <person name="Mollenhauer M.U."/>
            <person name="Montooth K."/>
            <person name="Mount S.M."/>
            <person name="Mu X."/>
            <person name="Myers E."/>
            <person name="Negre B."/>
            <person name="Newfeld S."/>
            <person name="Nielsen R."/>
            <person name="Noor M.A."/>
            <person name="O'Grady P."/>
            <person name="Pachter L."/>
            <person name="Papaceit M."/>
            <person name="Parisi M.J."/>
            <person name="Parisi M."/>
            <person name="Parts L."/>
            <person name="Pedersen J.S."/>
            <person name="Pesole G."/>
            <person name="Phillippy A.M."/>
            <person name="Ponting C.P."/>
            <person name="Pop M."/>
            <person name="Porcelli D."/>
            <person name="Powell J.R."/>
            <person name="Prohaska S."/>
            <person name="Pruitt K."/>
            <person name="Puig M."/>
            <person name="Quesneville H."/>
            <person name="Ram K.R."/>
            <person name="Rand D."/>
            <person name="Rasmussen M.D."/>
            <person name="Reed L.K."/>
            <person name="Reenan R."/>
            <person name="Reily A."/>
            <person name="Remington K.A."/>
            <person name="Rieger T.T."/>
            <person name="Ritchie M.G."/>
            <person name="Robin C."/>
            <person name="Rogers Y.H."/>
            <person name="Rohde C."/>
            <person name="Rozas J."/>
            <person name="Rubenfield M.J."/>
            <person name="Ruiz A."/>
            <person name="Russo S."/>
            <person name="Salzberg S.L."/>
            <person name="Sanchez-Gracia A."/>
            <person name="Saranga D.J."/>
            <person name="Sato H."/>
            <person name="Schaeffer S.W."/>
            <person name="Schatz M.C."/>
            <person name="Schlenke T."/>
            <person name="Schwartz R."/>
            <person name="Segarra C."/>
            <person name="Singh R.S."/>
            <person name="Sirot L."/>
            <person name="Sirota M."/>
            <person name="Sisneros N.B."/>
            <person name="Smith C.D."/>
            <person name="Smith T.F."/>
            <person name="Spieth J."/>
            <person name="Stage D.E."/>
            <person name="Stark A."/>
            <person name="Stephan W."/>
            <person name="Strausberg R.L."/>
            <person name="Strempel S."/>
            <person name="Sturgill D."/>
            <person name="Sutton G."/>
            <person name="Sutton G.G."/>
            <person name="Tao W."/>
            <person name="Teichmann S."/>
            <person name="Tobari Y.N."/>
            <person name="Tomimura Y."/>
            <person name="Tsolas J.M."/>
            <person name="Valente V.L."/>
            <person name="Venter E."/>
            <person name="Venter J.C."/>
            <person name="Vicario S."/>
            <person name="Vieira F.G."/>
            <person name="Vilella A.J."/>
            <person name="Villasante A."/>
            <person name="Walenz B."/>
            <person name="Wang J."/>
            <person name="Wasserman M."/>
            <person name="Watts T."/>
            <person name="Wilson D."/>
            <person name="Wilson R.K."/>
            <person name="Wing R.A."/>
            <person name="Wolfner M.F."/>
            <person name="Wong A."/>
            <person name="Wong G.K."/>
            <person name="Wu C.I."/>
            <person name="Wu G."/>
            <person name="Yamamoto D."/>
            <person name="Yang H.P."/>
            <person name="Yang S.P."/>
            <person name="Yorke J.A."/>
            <person name="Yoshida K."/>
            <person name="Zdobnov E."/>
            <person name="Zhang P."/>
            <person name="Zhang Y."/>
            <person name="Zimin A.V."/>
            <person name="Baldwin J."/>
            <person name="Abdouelleil A."/>
            <person name="Abdulkadir J."/>
            <person name="Abebe A."/>
            <person name="Abera B."/>
            <person name="Abreu J."/>
            <person name="Acer S.C."/>
            <person name="Aftuck L."/>
            <person name="Alexander A."/>
            <person name="An P."/>
            <person name="Anderson E."/>
            <person name="Anderson S."/>
            <person name="Arachi H."/>
            <person name="Azer M."/>
            <person name="Bachantsang P."/>
            <person name="Barry A."/>
            <person name="Bayul T."/>
            <person name="Berlin A."/>
            <person name="Bessette D."/>
            <person name="Bloom T."/>
            <person name="Blye J."/>
            <person name="Boguslavskiy L."/>
            <person name="Bonnet C."/>
            <person name="Boukhgalter B."/>
            <person name="Bourzgui I."/>
            <person name="Brown A."/>
            <person name="Cahill P."/>
            <person name="Channer S."/>
            <person name="Cheshatsang Y."/>
            <person name="Chuda L."/>
            <person name="Citroen M."/>
            <person name="Collymore A."/>
            <person name="Cooke P."/>
            <person name="Costello M."/>
            <person name="D'Aco K."/>
            <person name="Daza R."/>
            <person name="De Haan G."/>
            <person name="DeGray S."/>
            <person name="DeMaso C."/>
            <person name="Dhargay N."/>
            <person name="Dooley K."/>
            <person name="Dooley E."/>
            <person name="Doricent M."/>
            <person name="Dorje P."/>
            <person name="Dorjee K."/>
            <person name="Dupes A."/>
            <person name="Elong R."/>
            <person name="Falk J."/>
            <person name="Farina A."/>
            <person name="Faro S."/>
            <person name="Ferguson D."/>
            <person name="Fisher S."/>
            <person name="Foley C.D."/>
            <person name="Franke A."/>
            <person name="Friedrich D."/>
            <person name="Gadbois L."/>
            <person name="Gearin G."/>
            <person name="Gearin C.R."/>
            <person name="Giannoukos G."/>
            <person name="Goode T."/>
            <person name="Graham J."/>
            <person name="Grandbois E."/>
            <person name="Grewal S."/>
            <person name="Gyaltsen K."/>
            <person name="Hafez N."/>
            <person name="Hagos B."/>
            <person name="Hall J."/>
            <person name="Henson C."/>
            <person name="Hollinger A."/>
            <person name="Honan T."/>
            <person name="Huard M.D."/>
            <person name="Hughes L."/>
            <person name="Hurhula B."/>
            <person name="Husby M.E."/>
            <person name="Kamat A."/>
            <person name="Kanga B."/>
            <person name="Kashin S."/>
            <person name="Khazanovich D."/>
            <person name="Kisner P."/>
            <person name="Lance K."/>
            <person name="Lara M."/>
            <person name="Lee W."/>
            <person name="Lennon N."/>
            <person name="Letendre F."/>
            <person name="LeVine R."/>
            <person name="Lipovsky A."/>
            <person name="Liu X."/>
            <person name="Liu J."/>
            <person name="Liu S."/>
            <person name="Lokyitsang T."/>
            <person name="Lokyitsang Y."/>
            <person name="Lubonja R."/>
            <person name="Lui A."/>
            <person name="MacDonald P."/>
            <person name="Magnisalis V."/>
            <person name="Maru K."/>
            <person name="Matthews C."/>
            <person name="McCusker W."/>
            <person name="McDonough S."/>
            <person name="Mehta T."/>
            <person name="Meldrim J."/>
            <person name="Meneus L."/>
            <person name="Mihai O."/>
            <person name="Mihalev A."/>
            <person name="Mihova T."/>
            <person name="Mittelman R."/>
            <person name="Mlenga V."/>
            <person name="Montmayeur A."/>
            <person name="Mulrain L."/>
            <person name="Navidi A."/>
            <person name="Naylor J."/>
            <person name="Negash T."/>
            <person name="Nguyen T."/>
            <person name="Nguyen N."/>
            <person name="Nicol R."/>
            <person name="Norbu C."/>
            <person name="Norbu N."/>
            <person name="Novod N."/>
            <person name="O'Neill B."/>
            <person name="Osman S."/>
            <person name="Markiewicz E."/>
            <person name="Oyono O.L."/>
            <person name="Patti C."/>
            <person name="Phunkhang P."/>
            <person name="Pierre F."/>
            <person name="Priest M."/>
            <person name="Raghuraman S."/>
            <person name="Rege F."/>
            <person name="Reyes R."/>
            <person name="Rise C."/>
            <person name="Rogov P."/>
            <person name="Ross K."/>
            <person name="Ryan E."/>
            <person name="Settipalli S."/>
            <person name="Shea T."/>
            <person name="Sherpa N."/>
            <person name="Shi L."/>
            <person name="Shih D."/>
            <person name="Sparrow T."/>
            <person name="Spaulding J."/>
            <person name="Stalker J."/>
            <person name="Stange-Thomann N."/>
            <person name="Stavropoulos S."/>
            <person name="Stone C."/>
            <person name="Strader C."/>
            <person name="Tesfaye S."/>
            <person name="Thomson T."/>
            <person name="Thoulutsang Y."/>
            <person name="Thoulutsang D."/>
            <person name="Topham K."/>
            <person name="Topping I."/>
            <person name="Tsamla T."/>
            <person name="Vassiliev H."/>
            <person name="Vo A."/>
            <person name="Wangchuk T."/>
            <person name="Wangdi T."/>
            <person name="Weiand M."/>
            <person name="Wilkinson J."/>
            <person name="Wilson A."/>
            <person name="Yadav S."/>
            <person name="Young G."/>
            <person name="Yu Q."/>
            <person name="Zembek L."/>
            <person name="Zhong D."/>
            <person name="Zimmer A."/>
            <person name="Zwirko Z."/>
            <person name="Jaffe D.B."/>
            <person name="Alvarez P."/>
            <person name="Brockman W."/>
            <person name="Butler J."/>
            <person name="Chin C."/>
            <person name="Gnerre S."/>
            <person name="Grabherr M."/>
            <person name="Kleber M."/>
            <person name="Mauceli E."/>
            <person name="MacCallum I."/>
        </authorList>
    </citation>
    <scope>NUCLEOTIDE SEQUENCE [LARGE SCALE GENOMIC DNA]</scope>
    <source>
        <strain evidence="12">Tucson 15010-1051.87</strain>
    </source>
</reference>
<keyword evidence="4 11" id="KW-0378">Hydrolase</keyword>
<dbReference type="KEGG" id="dvi:6622144"/>
<evidence type="ECO:0000313" key="12">
    <source>
        <dbReference type="Proteomes" id="UP000008792"/>
    </source>
</evidence>
<evidence type="ECO:0000256" key="5">
    <source>
        <dbReference type="ARBA" id="ARBA00022825"/>
    </source>
</evidence>
<sequence length="336" mass="36128">MRLRWVYLVFLVLLLDQLAAAARRNRAGNRIRSRNTAAAVRARSQVQPRIVSGSTRRTTSATRSNASRPRSRIVNSSSKRAKRRANRQRSANNRTTKRSNKTSARIVGGVQARIVGGSTTSISSMPYLVQVHRGSALCGGSLIRDQWVLTAAHCVSGHAASSFYVIGGTSTQNGTDGVVRTVTYAGVAPRFTTKSMNMDAALLKLNATMTGTNIGTIALGQRMPRPGTRVRIGGWGVTKEGGDSVTNLRSVQLKVVKQKVCQNAYQGSATITNYMFCAQGKNKDSCSGDSGGGAVQNNRLMGIVSFGMGCARAGYPGVYTRVGRIRRWINNTIANN</sequence>
<dbReference type="InterPro" id="IPR001254">
    <property type="entry name" value="Trypsin_dom"/>
</dbReference>
<dbReference type="SMR" id="B4LFV1"/>
<comment type="similarity">
    <text evidence="1">Belongs to the peptidase S1 family.</text>
</comment>
<evidence type="ECO:0000256" key="2">
    <source>
        <dbReference type="ARBA" id="ARBA00022670"/>
    </source>
</evidence>
<dbReference type="GO" id="GO:0006508">
    <property type="term" value="P:proteolysis"/>
    <property type="evidence" value="ECO:0007669"/>
    <property type="project" value="UniProtKB-KW"/>
</dbReference>
<dbReference type="PROSITE" id="PS50240">
    <property type="entry name" value="TRYPSIN_DOM"/>
    <property type="match status" value="1"/>
</dbReference>
<keyword evidence="12" id="KW-1185">Reference proteome</keyword>
<evidence type="ECO:0000256" key="8">
    <source>
        <dbReference type="SAM" id="MobiDB-lite"/>
    </source>
</evidence>
<protein>
    <recommendedName>
        <fullName evidence="10">Peptidase S1 domain-containing protein</fullName>
    </recommendedName>
</protein>
<evidence type="ECO:0000256" key="1">
    <source>
        <dbReference type="ARBA" id="ARBA00007664"/>
    </source>
</evidence>
<dbReference type="MEROPS" id="S01.A16"/>
<dbReference type="GO" id="GO:0004252">
    <property type="term" value="F:serine-type endopeptidase activity"/>
    <property type="evidence" value="ECO:0007669"/>
    <property type="project" value="InterPro"/>
</dbReference>
<evidence type="ECO:0000256" key="4">
    <source>
        <dbReference type="ARBA" id="ARBA00022801"/>
    </source>
</evidence>
<dbReference type="PhylomeDB" id="B4LFV1"/>
<evidence type="ECO:0000256" key="9">
    <source>
        <dbReference type="SAM" id="SignalP"/>
    </source>
</evidence>
<dbReference type="Pfam" id="PF00089">
    <property type="entry name" value="Trypsin"/>
    <property type="match status" value="1"/>
</dbReference>
<feature type="domain" description="Peptidase S1" evidence="10">
    <location>
        <begin position="114"/>
        <end position="334"/>
    </location>
</feature>
<dbReference type="Gene3D" id="2.40.10.10">
    <property type="entry name" value="Trypsin-like serine proteases"/>
    <property type="match status" value="1"/>
</dbReference>
<dbReference type="InterPro" id="IPR009003">
    <property type="entry name" value="Peptidase_S1_PA"/>
</dbReference>